<feature type="compositionally biased region" description="Pro residues" evidence="1">
    <location>
        <begin position="29"/>
        <end position="41"/>
    </location>
</feature>
<evidence type="ECO:0000313" key="4">
    <source>
        <dbReference type="WBParaSite" id="ACOC_0001222201-mRNA-1"/>
    </source>
</evidence>
<protein>
    <submittedName>
        <fullName evidence="4">Collagen triple helix repeat protein</fullName>
    </submittedName>
</protein>
<accession>A0A0R3Q019</accession>
<dbReference type="STRING" id="334426.A0A0R3Q019"/>
<gene>
    <name evidence="2" type="ORF">ACOC_LOCUS12223</name>
</gene>
<feature type="compositionally biased region" description="Pro residues" evidence="1">
    <location>
        <begin position="1"/>
        <end position="14"/>
    </location>
</feature>
<sequence>MRGPPGPPGSPGPPGDSGLPEGDAYVQPPSEPGPPGPPGPPGKDGIPGGIGIPGPQGTEGQPGPDAAYCPCPSRTTSYVDTRDPDSYVKESSTKKPSYVAPNDGPPSRGAYIPPDGGSGKSYATGAKADYIAGNSDNRPPRGTFGTTASSENHKESPATVNSRKRPSTQHVVQPPSIKPNREAEVPSSDDDGNNITFSKAPKTRQAQVSRKQNGKVRRNSTRKRHLRRRHHY</sequence>
<evidence type="ECO:0000313" key="2">
    <source>
        <dbReference type="EMBL" id="VDM63808.1"/>
    </source>
</evidence>
<dbReference type="AlphaFoldDB" id="A0A0R3Q019"/>
<dbReference type="OMA" id="ENHKESP"/>
<feature type="compositionally biased region" description="Basic residues" evidence="1">
    <location>
        <begin position="212"/>
        <end position="232"/>
    </location>
</feature>
<dbReference type="Proteomes" id="UP000267027">
    <property type="component" value="Unassembled WGS sequence"/>
</dbReference>
<feature type="compositionally biased region" description="Basic and acidic residues" evidence="1">
    <location>
        <begin position="80"/>
        <end position="93"/>
    </location>
</feature>
<reference evidence="4" key="1">
    <citation type="submission" date="2017-02" db="UniProtKB">
        <authorList>
            <consortium name="WormBaseParasite"/>
        </authorList>
    </citation>
    <scope>IDENTIFICATION</scope>
</reference>
<keyword evidence="3" id="KW-1185">Reference proteome</keyword>
<evidence type="ECO:0000256" key="1">
    <source>
        <dbReference type="SAM" id="MobiDB-lite"/>
    </source>
</evidence>
<dbReference type="WBParaSite" id="ACOC_0001222201-mRNA-1">
    <property type="protein sequence ID" value="ACOC_0001222201-mRNA-1"/>
    <property type="gene ID" value="ACOC_0001222201"/>
</dbReference>
<organism evidence="4">
    <name type="scientific">Angiostrongylus costaricensis</name>
    <name type="common">Nematode worm</name>
    <dbReference type="NCBI Taxonomy" id="334426"/>
    <lineage>
        <taxon>Eukaryota</taxon>
        <taxon>Metazoa</taxon>
        <taxon>Ecdysozoa</taxon>
        <taxon>Nematoda</taxon>
        <taxon>Chromadorea</taxon>
        <taxon>Rhabditida</taxon>
        <taxon>Rhabditina</taxon>
        <taxon>Rhabditomorpha</taxon>
        <taxon>Strongyloidea</taxon>
        <taxon>Metastrongylidae</taxon>
        <taxon>Angiostrongylus</taxon>
    </lineage>
</organism>
<feature type="compositionally biased region" description="Low complexity" evidence="1">
    <location>
        <begin position="55"/>
        <end position="64"/>
    </location>
</feature>
<dbReference type="EMBL" id="UYYA01004940">
    <property type="protein sequence ID" value="VDM63808.1"/>
    <property type="molecule type" value="Genomic_DNA"/>
</dbReference>
<evidence type="ECO:0000313" key="3">
    <source>
        <dbReference type="Proteomes" id="UP000267027"/>
    </source>
</evidence>
<feature type="compositionally biased region" description="Gly residues" evidence="1">
    <location>
        <begin position="45"/>
        <end position="54"/>
    </location>
</feature>
<proteinExistence type="predicted"/>
<reference evidence="2 3" key="2">
    <citation type="submission" date="2018-11" db="EMBL/GenBank/DDBJ databases">
        <authorList>
            <consortium name="Pathogen Informatics"/>
        </authorList>
    </citation>
    <scope>NUCLEOTIDE SEQUENCE [LARGE SCALE GENOMIC DNA]</scope>
    <source>
        <strain evidence="2 3">Costa Rica</strain>
    </source>
</reference>
<name>A0A0R3Q019_ANGCS</name>
<feature type="region of interest" description="Disordered" evidence="1">
    <location>
        <begin position="1"/>
        <end position="232"/>
    </location>
</feature>